<gene>
    <name evidence="2" type="ORF">M231_07181</name>
</gene>
<keyword evidence="3" id="KW-1185">Reference proteome</keyword>
<evidence type="ECO:0000256" key="1">
    <source>
        <dbReference type="SAM" id="MobiDB-lite"/>
    </source>
</evidence>
<evidence type="ECO:0000313" key="3">
    <source>
        <dbReference type="Proteomes" id="UP000289152"/>
    </source>
</evidence>
<reference evidence="2 3" key="1">
    <citation type="submission" date="2016-06" db="EMBL/GenBank/DDBJ databases">
        <title>Evolution of pathogenesis and genome organization in the Tremellales.</title>
        <authorList>
            <person name="Cuomo C."/>
            <person name="Litvintseva A."/>
            <person name="Heitman J."/>
            <person name="Chen Y."/>
            <person name="Sun S."/>
            <person name="Springer D."/>
            <person name="Dromer F."/>
            <person name="Young S."/>
            <person name="Zeng Q."/>
            <person name="Chapman S."/>
            <person name="Gujja S."/>
            <person name="Saif S."/>
            <person name="Birren B."/>
        </authorList>
    </citation>
    <scope>NUCLEOTIDE SEQUENCE [LARGE SCALE GENOMIC DNA]</scope>
    <source>
        <strain evidence="2 3">ATCC 28783</strain>
    </source>
</reference>
<dbReference type="OrthoDB" id="548474at2759"/>
<dbReference type="STRING" id="5217.A0A4Q1B9U7"/>
<comment type="caution">
    <text evidence="2">The sequence shown here is derived from an EMBL/GenBank/DDBJ whole genome shotgun (WGS) entry which is preliminary data.</text>
</comment>
<dbReference type="GO" id="GO:0030674">
    <property type="term" value="F:protein-macromolecule adaptor activity"/>
    <property type="evidence" value="ECO:0007669"/>
    <property type="project" value="TreeGrafter"/>
</dbReference>
<feature type="compositionally biased region" description="Polar residues" evidence="1">
    <location>
        <begin position="137"/>
        <end position="147"/>
    </location>
</feature>
<dbReference type="EMBL" id="SDIL01000131">
    <property type="protein sequence ID" value="RXK35549.1"/>
    <property type="molecule type" value="Genomic_DNA"/>
</dbReference>
<dbReference type="PANTHER" id="PTHR40422">
    <property type="entry name" value="TRANSLATION MACHINERY-ASSOCIATED PROTEIN 17"/>
    <property type="match status" value="1"/>
</dbReference>
<dbReference type="PANTHER" id="PTHR40422:SF1">
    <property type="entry name" value="TRANSLATION MACHINERY-ASSOCIATED PROTEIN 17"/>
    <property type="match status" value="1"/>
</dbReference>
<proteinExistence type="predicted"/>
<name>A0A4Q1B9U7_TREME</name>
<dbReference type="GO" id="GO:0070682">
    <property type="term" value="P:proteasome regulatory particle assembly"/>
    <property type="evidence" value="ECO:0007669"/>
    <property type="project" value="InterPro"/>
</dbReference>
<dbReference type="InParanoid" id="A0A4Q1B9U7"/>
<dbReference type="InterPro" id="IPR038966">
    <property type="entry name" value="TMA17"/>
</dbReference>
<sequence length="147" mass="16490">MTTTYNPKYPQPFTLAEAIELDVSTILAEISRLRNSLHHLEDSQRQLKDFLLVEDEGSEGEMRRAIVDNEVTIATQQERIILLRLALQNKVGEEALKHYGLEVVSPPDLETTTPTVPPVNPPAHTTPLPPPQHETRTVSNGQEGMYL</sequence>
<organism evidence="2 3">
    <name type="scientific">Tremella mesenterica</name>
    <name type="common">Jelly fungus</name>
    <dbReference type="NCBI Taxonomy" id="5217"/>
    <lineage>
        <taxon>Eukaryota</taxon>
        <taxon>Fungi</taxon>
        <taxon>Dikarya</taxon>
        <taxon>Basidiomycota</taxon>
        <taxon>Agaricomycotina</taxon>
        <taxon>Tremellomycetes</taxon>
        <taxon>Tremellales</taxon>
        <taxon>Tremellaceae</taxon>
        <taxon>Tremella</taxon>
    </lineage>
</organism>
<accession>A0A4Q1B9U7</accession>
<dbReference type="Proteomes" id="UP000289152">
    <property type="component" value="Unassembled WGS sequence"/>
</dbReference>
<feature type="region of interest" description="Disordered" evidence="1">
    <location>
        <begin position="107"/>
        <end position="147"/>
    </location>
</feature>
<protein>
    <submittedName>
        <fullName evidence="2">Uncharacterized protein</fullName>
    </submittedName>
</protein>
<evidence type="ECO:0000313" key="2">
    <source>
        <dbReference type="EMBL" id="RXK35549.1"/>
    </source>
</evidence>
<dbReference type="AlphaFoldDB" id="A0A4Q1B9U7"/>